<dbReference type="EMBL" id="ASHM01033534">
    <property type="protein sequence ID" value="PNX78127.1"/>
    <property type="molecule type" value="Genomic_DNA"/>
</dbReference>
<gene>
    <name evidence="1" type="ORF">L195_g034103</name>
</gene>
<accession>A0A2K3LHV5</accession>
<dbReference type="GO" id="GO:0016787">
    <property type="term" value="F:hydrolase activity"/>
    <property type="evidence" value="ECO:0007669"/>
    <property type="project" value="UniProtKB-KW"/>
</dbReference>
<comment type="caution">
    <text evidence="1">The sequence shown here is derived from an EMBL/GenBank/DDBJ whole genome shotgun (WGS) entry which is preliminary data.</text>
</comment>
<evidence type="ECO:0000313" key="1">
    <source>
        <dbReference type="EMBL" id="PNX78127.1"/>
    </source>
</evidence>
<dbReference type="Proteomes" id="UP000236291">
    <property type="component" value="Unassembled WGS sequence"/>
</dbReference>
<keyword evidence="1" id="KW-0378">Hydrolase</keyword>
<proteinExistence type="predicted"/>
<sequence>MDNSVMSMLARGLDETVVSHWDDMELPSSQSLESKNEQNMIAIIGYVGDEWDEEYDMGKRKKLRRLKQSFETMRP</sequence>
<name>A0A2K3LHV5_TRIPR</name>
<dbReference type="AlphaFoldDB" id="A0A2K3LHV5"/>
<evidence type="ECO:0000313" key="2">
    <source>
        <dbReference type="Proteomes" id="UP000236291"/>
    </source>
</evidence>
<reference evidence="1 2" key="1">
    <citation type="journal article" date="2014" name="Am. J. Bot.">
        <title>Genome assembly and annotation for red clover (Trifolium pratense; Fabaceae).</title>
        <authorList>
            <person name="Istvanek J."/>
            <person name="Jaros M."/>
            <person name="Krenek A."/>
            <person name="Repkova J."/>
        </authorList>
    </citation>
    <scope>NUCLEOTIDE SEQUENCE [LARGE SCALE GENOMIC DNA]</scope>
    <source>
        <strain evidence="2">cv. Tatra</strain>
        <tissue evidence="1">Young leaves</tissue>
    </source>
</reference>
<dbReference type="STRING" id="57577.A0A2K3LHV5"/>
<organism evidence="1 2">
    <name type="scientific">Trifolium pratense</name>
    <name type="common">Red clover</name>
    <dbReference type="NCBI Taxonomy" id="57577"/>
    <lineage>
        <taxon>Eukaryota</taxon>
        <taxon>Viridiplantae</taxon>
        <taxon>Streptophyta</taxon>
        <taxon>Embryophyta</taxon>
        <taxon>Tracheophyta</taxon>
        <taxon>Spermatophyta</taxon>
        <taxon>Magnoliopsida</taxon>
        <taxon>eudicotyledons</taxon>
        <taxon>Gunneridae</taxon>
        <taxon>Pentapetalae</taxon>
        <taxon>rosids</taxon>
        <taxon>fabids</taxon>
        <taxon>Fabales</taxon>
        <taxon>Fabaceae</taxon>
        <taxon>Papilionoideae</taxon>
        <taxon>50 kb inversion clade</taxon>
        <taxon>NPAAA clade</taxon>
        <taxon>Hologalegina</taxon>
        <taxon>IRL clade</taxon>
        <taxon>Trifolieae</taxon>
        <taxon>Trifolium</taxon>
    </lineage>
</organism>
<protein>
    <submittedName>
        <fullName evidence="1">Ubiquitin carboxyl-terminal hydrolase 23-like protein</fullName>
    </submittedName>
</protein>
<reference evidence="1 2" key="2">
    <citation type="journal article" date="2017" name="Front. Plant Sci.">
        <title>Gene Classification and Mining of Molecular Markers Useful in Red Clover (Trifolium pratense) Breeding.</title>
        <authorList>
            <person name="Istvanek J."/>
            <person name="Dluhosova J."/>
            <person name="Dluhos P."/>
            <person name="Patkova L."/>
            <person name="Nedelnik J."/>
            <person name="Repkova J."/>
        </authorList>
    </citation>
    <scope>NUCLEOTIDE SEQUENCE [LARGE SCALE GENOMIC DNA]</scope>
    <source>
        <strain evidence="2">cv. Tatra</strain>
        <tissue evidence="1">Young leaves</tissue>
    </source>
</reference>